<dbReference type="CDD" id="cd00303">
    <property type="entry name" value="retropepsin_like"/>
    <property type="match status" value="1"/>
</dbReference>
<sequence>MLKHRFPRAAKTSVGLVTSNQLAAQLLAVEDNVEVAVRALFHHALSALCDRTNLLALAIHASLANDPTFTIRNLLGRQDVAATHLGNDLVQIHRCLAIPPSHYAISPFNGTCFSKPIVQISLNSGTSLQAFIDPFTRVISYETPVVQCSSVPQFFFVHDSQYSEFDPFSGHFRSLPDVQTITTPPHLNTSFLALPLTIFHNLVLTNLSELTQDYQLHELWTAVNQERLLHLDKSLASNPAYTSYTEEPSHFSITALLFGSWSLFDVWIATCSFVVSFGILKTLLLVYCNVAYPGWQPRLRNILKAASIPTNQVSLPYAPTRIGNSGSEQRNPPSALEQVELAHVAIDAKSVWPPRATLAPINVLVFDNMQRFFIAQIPIKVNDVSILALVDTGAAITVTSRATAPLLGVFNFNKSDVPSAVGMAGIPIKLLGVAHLRFQIGSFTFHHPVYFTESSCVPQSVESYNIIMGNDLLSRLPPWSIDYSSKTFSLADQQVSILCSSLSSSQSTVNDGPIPVRVAETTVLPPQVETFVPCESTAPCDQLVLTSQADPLTAKSLMVSPAVINTGKAQVLVANPNSSFITLYKGQQISLASAMHNQNGYQYDTQCS</sequence>
<proteinExistence type="predicted"/>
<dbReference type="Proteomes" id="UP000271889">
    <property type="component" value="Unassembled WGS sequence"/>
</dbReference>
<dbReference type="PROSITE" id="PS00141">
    <property type="entry name" value="ASP_PROTEASE"/>
    <property type="match status" value="1"/>
</dbReference>
<accession>A0A3P6RBF7</accession>
<dbReference type="EMBL" id="UYRV01005827">
    <property type="protein sequence ID" value="VDK53053.1"/>
    <property type="molecule type" value="Genomic_DNA"/>
</dbReference>
<organism evidence="1 2">
    <name type="scientific">Cylicostephanus goldi</name>
    <name type="common">Nematode worm</name>
    <dbReference type="NCBI Taxonomy" id="71465"/>
    <lineage>
        <taxon>Eukaryota</taxon>
        <taxon>Metazoa</taxon>
        <taxon>Ecdysozoa</taxon>
        <taxon>Nematoda</taxon>
        <taxon>Chromadorea</taxon>
        <taxon>Rhabditida</taxon>
        <taxon>Rhabditina</taxon>
        <taxon>Rhabditomorpha</taxon>
        <taxon>Strongyloidea</taxon>
        <taxon>Strongylidae</taxon>
        <taxon>Cylicostephanus</taxon>
    </lineage>
</organism>
<reference evidence="1 2" key="1">
    <citation type="submission" date="2018-11" db="EMBL/GenBank/DDBJ databases">
        <authorList>
            <consortium name="Pathogen Informatics"/>
        </authorList>
    </citation>
    <scope>NUCLEOTIDE SEQUENCE [LARGE SCALE GENOMIC DNA]</scope>
</reference>
<evidence type="ECO:0008006" key="3">
    <source>
        <dbReference type="Google" id="ProtNLM"/>
    </source>
</evidence>
<evidence type="ECO:0000313" key="2">
    <source>
        <dbReference type="Proteomes" id="UP000271889"/>
    </source>
</evidence>
<dbReference type="AlphaFoldDB" id="A0A3P6RBF7"/>
<dbReference type="SUPFAM" id="SSF50630">
    <property type="entry name" value="Acid proteases"/>
    <property type="match status" value="1"/>
</dbReference>
<name>A0A3P6RBF7_CYLGO</name>
<protein>
    <recommendedName>
        <fullName evidence="3">Peptidase A2 domain-containing protein</fullName>
    </recommendedName>
</protein>
<dbReference type="SUPFAM" id="SSF161008">
    <property type="entry name" value="Viral glycoprotein ectodomain-like"/>
    <property type="match status" value="1"/>
</dbReference>
<dbReference type="InterPro" id="IPR021109">
    <property type="entry name" value="Peptidase_aspartic_dom_sf"/>
</dbReference>
<dbReference type="GO" id="GO:0004190">
    <property type="term" value="F:aspartic-type endopeptidase activity"/>
    <property type="evidence" value="ECO:0007669"/>
    <property type="project" value="InterPro"/>
</dbReference>
<gene>
    <name evidence="1" type="ORF">CGOC_LOCUS2563</name>
</gene>
<evidence type="ECO:0000313" key="1">
    <source>
        <dbReference type="EMBL" id="VDK53053.1"/>
    </source>
</evidence>
<dbReference type="InterPro" id="IPR001969">
    <property type="entry name" value="Aspartic_peptidase_AS"/>
</dbReference>
<dbReference type="GO" id="GO:0006508">
    <property type="term" value="P:proteolysis"/>
    <property type="evidence" value="ECO:0007669"/>
    <property type="project" value="InterPro"/>
</dbReference>
<keyword evidence="2" id="KW-1185">Reference proteome</keyword>
<dbReference type="OrthoDB" id="5869299at2759"/>
<dbReference type="Gene3D" id="2.40.70.10">
    <property type="entry name" value="Acid Proteases"/>
    <property type="match status" value="1"/>
</dbReference>